<dbReference type="InterPro" id="IPR018488">
    <property type="entry name" value="cNMP-bd_CS"/>
</dbReference>
<accession>A0ABV8MU19</accession>
<keyword evidence="3" id="KW-1185">Reference proteome</keyword>
<dbReference type="PROSITE" id="PS00889">
    <property type="entry name" value="CNMP_BINDING_2"/>
    <property type="match status" value="1"/>
</dbReference>
<evidence type="ECO:0000313" key="2">
    <source>
        <dbReference type="EMBL" id="MFC4160875.1"/>
    </source>
</evidence>
<dbReference type="Gene3D" id="2.60.120.10">
    <property type="entry name" value="Jelly Rolls"/>
    <property type="match status" value="1"/>
</dbReference>
<dbReference type="SUPFAM" id="SSF51206">
    <property type="entry name" value="cAMP-binding domain-like"/>
    <property type="match status" value="1"/>
</dbReference>
<sequence>MKNEQLVQRLISCVGLFAGFEKSEAAEFLSCCVVREYPPGTRLFNEGDPGRELFILVSGHVEVSRAGQRLARFGPGDCFGELALLDFGPRSAAVVSEDRVRALVFDRGSIYRVPELETKLYRNLAILLARRLRDTGARLAELAEHEAPPERLDELAAKTQGM</sequence>
<dbReference type="Pfam" id="PF00027">
    <property type="entry name" value="cNMP_binding"/>
    <property type="match status" value="1"/>
</dbReference>
<protein>
    <submittedName>
        <fullName evidence="2">Crp/Fnr family transcriptional regulator</fullName>
    </submittedName>
</protein>
<dbReference type="InterPro" id="IPR050503">
    <property type="entry name" value="cAMP-dep_PK_reg_su-like"/>
</dbReference>
<dbReference type="CDD" id="cd00038">
    <property type="entry name" value="CAP_ED"/>
    <property type="match status" value="1"/>
</dbReference>
<comment type="caution">
    <text evidence="2">The sequence shown here is derived from an EMBL/GenBank/DDBJ whole genome shotgun (WGS) entry which is preliminary data.</text>
</comment>
<dbReference type="SMART" id="SM00100">
    <property type="entry name" value="cNMP"/>
    <property type="match status" value="1"/>
</dbReference>
<organism evidence="2 3">
    <name type="scientific">Chitinimonas lacunae</name>
    <dbReference type="NCBI Taxonomy" id="1963018"/>
    <lineage>
        <taxon>Bacteria</taxon>
        <taxon>Pseudomonadati</taxon>
        <taxon>Pseudomonadota</taxon>
        <taxon>Betaproteobacteria</taxon>
        <taxon>Neisseriales</taxon>
        <taxon>Chitinibacteraceae</taxon>
        <taxon>Chitinimonas</taxon>
    </lineage>
</organism>
<dbReference type="Proteomes" id="UP001595791">
    <property type="component" value="Unassembled WGS sequence"/>
</dbReference>
<dbReference type="EMBL" id="JBHSBU010000001">
    <property type="protein sequence ID" value="MFC4160875.1"/>
    <property type="molecule type" value="Genomic_DNA"/>
</dbReference>
<dbReference type="PROSITE" id="PS50042">
    <property type="entry name" value="CNMP_BINDING_3"/>
    <property type="match status" value="1"/>
</dbReference>
<dbReference type="InterPro" id="IPR014710">
    <property type="entry name" value="RmlC-like_jellyroll"/>
</dbReference>
<dbReference type="InterPro" id="IPR018490">
    <property type="entry name" value="cNMP-bd_dom_sf"/>
</dbReference>
<proteinExistence type="predicted"/>
<dbReference type="InterPro" id="IPR000595">
    <property type="entry name" value="cNMP-bd_dom"/>
</dbReference>
<reference evidence="3" key="1">
    <citation type="journal article" date="2019" name="Int. J. Syst. Evol. Microbiol.">
        <title>The Global Catalogue of Microorganisms (GCM) 10K type strain sequencing project: providing services to taxonomists for standard genome sequencing and annotation.</title>
        <authorList>
            <consortium name="The Broad Institute Genomics Platform"/>
            <consortium name="The Broad Institute Genome Sequencing Center for Infectious Disease"/>
            <person name="Wu L."/>
            <person name="Ma J."/>
        </authorList>
    </citation>
    <scope>NUCLEOTIDE SEQUENCE [LARGE SCALE GENOMIC DNA]</scope>
    <source>
        <strain evidence="3">LMG 29894</strain>
    </source>
</reference>
<evidence type="ECO:0000313" key="3">
    <source>
        <dbReference type="Proteomes" id="UP001595791"/>
    </source>
</evidence>
<name>A0ABV8MU19_9NEIS</name>
<dbReference type="RefSeq" id="WP_378166177.1">
    <property type="nucleotide sequence ID" value="NZ_JBHSBU010000001.1"/>
</dbReference>
<evidence type="ECO:0000259" key="1">
    <source>
        <dbReference type="PROSITE" id="PS50042"/>
    </source>
</evidence>
<feature type="domain" description="Cyclic nucleotide-binding" evidence="1">
    <location>
        <begin position="16"/>
        <end position="113"/>
    </location>
</feature>
<dbReference type="PANTHER" id="PTHR11635">
    <property type="entry name" value="CAMP-DEPENDENT PROTEIN KINASE REGULATORY CHAIN"/>
    <property type="match status" value="1"/>
</dbReference>
<gene>
    <name evidence="2" type="ORF">ACFOW7_16165</name>
</gene>
<dbReference type="PANTHER" id="PTHR11635:SF152">
    <property type="entry name" value="CAMP-DEPENDENT PROTEIN KINASE TYPE I REGULATORY SUBUNIT-RELATED"/>
    <property type="match status" value="1"/>
</dbReference>